<dbReference type="Proteomes" id="UP000031572">
    <property type="component" value="Unassembled WGS sequence"/>
</dbReference>
<sequence>MRNTSSRNNIFHMLAVAGTLLAGAASAGQAAAQTTTFAASYNGASVYGGSCGSTYNISGVEPSATGTYPVFIYMVGTSESYNNAAAMAAVNNMANKGYVAATVDYATSQFGNCSVLSSKSSCIFSPNSSVSAVAQLCSRAKADCSKGIVVAGFSQGSVLALLAKNYDARVQAAYGMGMSNVYSTYDLSSCVSNGNRTLQSDRLRAVDGERDNFAGGSQSAVQSSLQNVTGMTCKSGSYACLTSNNSGWIIVKNTQVQDGSADHCYMRKSGDCLGSQSSNDSGWQSGTVSWELDTNLQWLTNFTTK</sequence>
<dbReference type="RefSeq" id="WP_040041409.1">
    <property type="nucleotide sequence ID" value="NZ_JWJG01000028.1"/>
</dbReference>
<keyword evidence="3" id="KW-1185">Reference proteome</keyword>
<reference evidence="2 3" key="1">
    <citation type="submission" date="2014-12" db="EMBL/GenBank/DDBJ databases">
        <title>Denitrispirillum autotrophicum gen. nov., sp. nov., Denitrifying, Facultatively Autotrophic Bacteria Isolated from Rice Paddy Soil.</title>
        <authorList>
            <person name="Ishii S."/>
            <person name="Ashida N."/>
            <person name="Ohno H."/>
            <person name="Otsuka S."/>
            <person name="Yokota A."/>
            <person name="Senoo K."/>
        </authorList>
    </citation>
    <scope>NUCLEOTIDE SEQUENCE [LARGE SCALE GENOMIC DNA]</scope>
    <source>
        <strain evidence="2 3">TSA66</strain>
    </source>
</reference>
<dbReference type="AlphaFoldDB" id="A0A0C1YQ85"/>
<feature type="signal peptide" evidence="1">
    <location>
        <begin position="1"/>
        <end position="27"/>
    </location>
</feature>
<evidence type="ECO:0000313" key="2">
    <source>
        <dbReference type="EMBL" id="KIF82777.1"/>
    </source>
</evidence>
<evidence type="ECO:0008006" key="4">
    <source>
        <dbReference type="Google" id="ProtNLM"/>
    </source>
</evidence>
<dbReference type="SUPFAM" id="SSF53474">
    <property type="entry name" value="alpha/beta-Hydrolases"/>
    <property type="match status" value="1"/>
</dbReference>
<name>A0A0C1YQ85_9BURK</name>
<accession>A0A0C1YQ85</accession>
<evidence type="ECO:0000313" key="3">
    <source>
        <dbReference type="Proteomes" id="UP000031572"/>
    </source>
</evidence>
<protein>
    <recommendedName>
        <fullName evidence="4">Phospholipase/carboxylesterase/thioesterase domain-containing protein</fullName>
    </recommendedName>
</protein>
<proteinExistence type="predicted"/>
<organism evidence="2 3">
    <name type="scientific">Noviherbaspirillum autotrophicum</name>
    <dbReference type="NCBI Taxonomy" id="709839"/>
    <lineage>
        <taxon>Bacteria</taxon>
        <taxon>Pseudomonadati</taxon>
        <taxon>Pseudomonadota</taxon>
        <taxon>Betaproteobacteria</taxon>
        <taxon>Burkholderiales</taxon>
        <taxon>Oxalobacteraceae</taxon>
        <taxon>Noviherbaspirillum</taxon>
    </lineage>
</organism>
<dbReference type="EMBL" id="JWJG01000028">
    <property type="protein sequence ID" value="KIF82777.1"/>
    <property type="molecule type" value="Genomic_DNA"/>
</dbReference>
<keyword evidence="1" id="KW-0732">Signal</keyword>
<feature type="chain" id="PRO_5002143275" description="Phospholipase/carboxylesterase/thioesterase domain-containing protein" evidence="1">
    <location>
        <begin position="28"/>
        <end position="305"/>
    </location>
</feature>
<evidence type="ECO:0000256" key="1">
    <source>
        <dbReference type="SAM" id="SignalP"/>
    </source>
</evidence>
<comment type="caution">
    <text evidence="2">The sequence shown here is derived from an EMBL/GenBank/DDBJ whole genome shotgun (WGS) entry which is preliminary data.</text>
</comment>
<gene>
    <name evidence="2" type="ORF">TSA66_21235</name>
</gene>
<dbReference type="Gene3D" id="3.40.50.1820">
    <property type="entry name" value="alpha/beta hydrolase"/>
    <property type="match status" value="1"/>
</dbReference>
<dbReference type="OrthoDB" id="5994774at2"/>
<dbReference type="InterPro" id="IPR029058">
    <property type="entry name" value="AB_hydrolase_fold"/>
</dbReference>